<comment type="caution">
    <text evidence="2">The sequence shown here is derived from an EMBL/GenBank/DDBJ whole genome shotgun (WGS) entry which is preliminary data.</text>
</comment>
<gene>
    <name evidence="2" type="ORF">M9458_055531</name>
</gene>
<evidence type="ECO:0000256" key="1">
    <source>
        <dbReference type="SAM" id="MobiDB-lite"/>
    </source>
</evidence>
<accession>A0ABD0MFT5</accession>
<evidence type="ECO:0000313" key="2">
    <source>
        <dbReference type="EMBL" id="KAL0149099.1"/>
    </source>
</evidence>
<feature type="region of interest" description="Disordered" evidence="1">
    <location>
        <begin position="213"/>
        <end position="235"/>
    </location>
</feature>
<sequence>MCSFTVLGGPKTSQVSGVTTTCLTQCNTFPLHRVDQVVDCGLWNVGPLLFNGCAKLLDIGRNWNIYPNAQCSMGDMSSDYAGHARTGMFSVSRNCDHCNMGPCIIMLQHEVMVVDEWHNNRPQDLVTVSLCIQNAINKMHLCSLSITFAYQYHNPTATMGHSIQNVDTANPHNAIHAVCHLPCTVKTGIHPWRERLSKVTDVIECEHLPTQVSYDDELQSGRDPDEDDEHADELP</sequence>
<name>A0ABD0MFT5_CIRMR</name>
<proteinExistence type="predicted"/>
<dbReference type="EMBL" id="JAMKFB020000531">
    <property type="protein sequence ID" value="KAL0149099.1"/>
    <property type="molecule type" value="Genomic_DNA"/>
</dbReference>
<dbReference type="Proteomes" id="UP001529510">
    <property type="component" value="Unassembled WGS sequence"/>
</dbReference>
<keyword evidence="3" id="KW-1185">Reference proteome</keyword>
<organism evidence="2 3">
    <name type="scientific">Cirrhinus mrigala</name>
    <name type="common">Mrigala</name>
    <dbReference type="NCBI Taxonomy" id="683832"/>
    <lineage>
        <taxon>Eukaryota</taxon>
        <taxon>Metazoa</taxon>
        <taxon>Chordata</taxon>
        <taxon>Craniata</taxon>
        <taxon>Vertebrata</taxon>
        <taxon>Euteleostomi</taxon>
        <taxon>Actinopterygii</taxon>
        <taxon>Neopterygii</taxon>
        <taxon>Teleostei</taxon>
        <taxon>Ostariophysi</taxon>
        <taxon>Cypriniformes</taxon>
        <taxon>Cyprinidae</taxon>
        <taxon>Labeoninae</taxon>
        <taxon>Labeonini</taxon>
        <taxon>Cirrhinus</taxon>
    </lineage>
</organism>
<protein>
    <submittedName>
        <fullName evidence="2">Uncharacterized protein</fullName>
    </submittedName>
</protein>
<dbReference type="AlphaFoldDB" id="A0ABD0MFT5"/>
<reference evidence="2 3" key="1">
    <citation type="submission" date="2024-05" db="EMBL/GenBank/DDBJ databases">
        <title>Genome sequencing and assembly of Indian major carp, Cirrhinus mrigala (Hamilton, 1822).</title>
        <authorList>
            <person name="Mohindra V."/>
            <person name="Chowdhury L.M."/>
            <person name="Lal K."/>
            <person name="Jena J.K."/>
        </authorList>
    </citation>
    <scope>NUCLEOTIDE SEQUENCE [LARGE SCALE GENOMIC DNA]</scope>
    <source>
        <strain evidence="2">CM1030</strain>
        <tissue evidence="2">Blood</tissue>
    </source>
</reference>
<feature type="compositionally biased region" description="Acidic residues" evidence="1">
    <location>
        <begin position="214"/>
        <end position="235"/>
    </location>
</feature>
<evidence type="ECO:0000313" key="3">
    <source>
        <dbReference type="Proteomes" id="UP001529510"/>
    </source>
</evidence>